<sequence length="339" mass="38408">MFFKSPVDIEIQLDGEETRKHVDVTNTSNSKTLKESYPLFEDGESISGNITLRVRDGRRVEHLGVKVSVIGSIDMVNGVGSGKSNSQSSFGTSTDVNKKCVDQFLTLSYDLCPPGELQHTKTFPFLFKDINKQYESYTGKNVDVTYAVKVTVIRKSADVSKMKRLWVYLYNDLSKPIIENTNLINTDTSEGETSDKNKVEAFKKPVKLDIGIENCLHIEFEYSKAEFSLKDVIVGRIYFLLTRLKIKHMEISLITRESAGIHTGNTLTDTTAVRYEIMDGSPVKGETIPIRLFLGGYSLTPTMSNNQFNVKNYLSLVIIDEDGRRYFKQSEIILYRTRQ</sequence>
<keyword evidence="5" id="KW-0378">Hydrolase</keyword>
<keyword evidence="3" id="KW-0653">Protein transport</keyword>
<evidence type="ECO:0000313" key="4">
    <source>
        <dbReference type="EMBL" id="KTA97267.1"/>
    </source>
</evidence>
<dbReference type="GO" id="GO:0042147">
    <property type="term" value="P:retrograde transport, endosome to Golgi"/>
    <property type="evidence" value="ECO:0007669"/>
    <property type="project" value="EnsemblFungi"/>
</dbReference>
<dbReference type="GO" id="GO:0006886">
    <property type="term" value="P:intracellular protein transport"/>
    <property type="evidence" value="ECO:0007669"/>
    <property type="project" value="EnsemblFungi"/>
</dbReference>
<dbReference type="GO" id="GO:0030906">
    <property type="term" value="C:retromer, cargo-selective complex"/>
    <property type="evidence" value="ECO:0007669"/>
    <property type="project" value="EnsemblFungi"/>
</dbReference>
<dbReference type="VEuPathDB" id="FungiDB:GWK60_J04807"/>
<dbReference type="Gene3D" id="2.60.40.640">
    <property type="match status" value="2"/>
</dbReference>
<dbReference type="EMBL" id="LLZZ01000162">
    <property type="protein sequence ID" value="KTA97267.1"/>
    <property type="molecule type" value="Genomic_DNA"/>
</dbReference>
<comment type="caution">
    <text evidence="5">The sequence shown here is derived from an EMBL/GenBank/DDBJ whole genome shotgun (WGS) entry which is preliminary data.</text>
</comment>
<dbReference type="VEuPathDB" id="FungiDB:CAGL0J04994g"/>
<keyword evidence="5" id="KW-0645">Protease</keyword>
<dbReference type="GO" id="GO:0045053">
    <property type="term" value="P:protein retention in Golgi apparatus"/>
    <property type="evidence" value="ECO:0007669"/>
    <property type="project" value="EnsemblFungi"/>
</dbReference>
<dbReference type="PANTHER" id="PTHR12233">
    <property type="entry name" value="VACUOLAR PROTEIN SORTING 26 RELATED"/>
    <property type="match status" value="1"/>
</dbReference>
<dbReference type="VEuPathDB" id="FungiDB:GVI51_J04829"/>
<evidence type="ECO:0000256" key="2">
    <source>
        <dbReference type="ARBA" id="ARBA00022448"/>
    </source>
</evidence>
<dbReference type="Pfam" id="PF03643">
    <property type="entry name" value="Vps26"/>
    <property type="match status" value="1"/>
</dbReference>
<keyword evidence="2" id="KW-0813">Transport</keyword>
<dbReference type="GO" id="GO:0170071">
    <property type="term" value="C:CROP complex"/>
    <property type="evidence" value="ECO:0007669"/>
    <property type="project" value="EnsemblFungi"/>
</dbReference>
<dbReference type="InterPro" id="IPR014752">
    <property type="entry name" value="Arrestin-like_C"/>
</dbReference>
<gene>
    <name evidence="5" type="ORF">AO440_002980</name>
    <name evidence="4" type="ORF">AO440_005301</name>
</gene>
<dbReference type="InterPro" id="IPR028934">
    <property type="entry name" value="Vps26-related"/>
</dbReference>
<evidence type="ECO:0000313" key="5">
    <source>
        <dbReference type="EMBL" id="KTB11108.1"/>
    </source>
</evidence>
<dbReference type="GO" id="GO:0005829">
    <property type="term" value="C:cytosol"/>
    <property type="evidence" value="ECO:0007669"/>
    <property type="project" value="GOC"/>
</dbReference>
<organism evidence="5 6">
    <name type="scientific">Candida glabrata</name>
    <name type="common">Yeast</name>
    <name type="synonym">Torulopsis glabrata</name>
    <dbReference type="NCBI Taxonomy" id="5478"/>
    <lineage>
        <taxon>Eukaryota</taxon>
        <taxon>Fungi</taxon>
        <taxon>Dikarya</taxon>
        <taxon>Ascomycota</taxon>
        <taxon>Saccharomycotina</taxon>
        <taxon>Saccharomycetes</taxon>
        <taxon>Saccharomycetales</taxon>
        <taxon>Saccharomycetaceae</taxon>
        <taxon>Nakaseomyces</taxon>
    </lineage>
</organism>
<proteinExistence type="inferred from homology"/>
<evidence type="ECO:0000313" key="6">
    <source>
        <dbReference type="Proteomes" id="UP000054886"/>
    </source>
</evidence>
<dbReference type="EMBL" id="LLZZ01000043">
    <property type="protein sequence ID" value="KTB11108.1"/>
    <property type="molecule type" value="Genomic_DNA"/>
</dbReference>
<keyword evidence="5" id="KW-0121">Carboxypeptidase</keyword>
<dbReference type="OrthoDB" id="3821113at2759"/>
<dbReference type="VEuPathDB" id="FungiDB:GW608_J04851"/>
<evidence type="ECO:0000256" key="1">
    <source>
        <dbReference type="ARBA" id="ARBA00009100"/>
    </source>
</evidence>
<dbReference type="GO" id="GO:0004180">
    <property type="term" value="F:carboxypeptidase activity"/>
    <property type="evidence" value="ECO:0007669"/>
    <property type="project" value="UniProtKB-KW"/>
</dbReference>
<comment type="similarity">
    <text evidence="1">Belongs to the VPS26 family.</text>
</comment>
<evidence type="ECO:0000256" key="3">
    <source>
        <dbReference type="ARBA" id="ARBA00022927"/>
    </source>
</evidence>
<dbReference type="GO" id="GO:0140318">
    <property type="term" value="F:protein transporter activity"/>
    <property type="evidence" value="ECO:0007669"/>
    <property type="project" value="EnsemblFungi"/>
</dbReference>
<protein>
    <submittedName>
        <fullName evidence="5">Carboxypeptidase Y-deficient protein 8</fullName>
    </submittedName>
</protein>
<name>A0A0W0CGA8_CANGB</name>
<dbReference type="FunFam" id="2.60.40.640:FF:000015">
    <property type="entry name" value="Vacuolar protein sorting-associated protein 26"/>
    <property type="match status" value="1"/>
</dbReference>
<reference evidence="5 6" key="1">
    <citation type="submission" date="2015-10" db="EMBL/GenBank/DDBJ databases">
        <title>Draft genomes sequences of Candida glabrata isolates 1A, 1B, 2A, 2B, 3A and 3B.</title>
        <authorList>
            <person name="Haavelsrud O.E."/>
            <person name="Gaustad P."/>
        </authorList>
    </citation>
    <scope>NUCLEOTIDE SEQUENCE [LARGE SCALE GENOMIC DNA]</scope>
    <source>
        <strain evidence="5">910700640</strain>
    </source>
</reference>
<accession>A0A0W0CGA8</accession>
<dbReference type="AlphaFoldDB" id="A0A0W0CGA8"/>
<dbReference type="GO" id="GO:0005768">
    <property type="term" value="C:endosome"/>
    <property type="evidence" value="ECO:0007669"/>
    <property type="project" value="EnsemblFungi"/>
</dbReference>
<dbReference type="VEuPathDB" id="FungiDB:B1J91_J04994g"/>
<dbReference type="Proteomes" id="UP000054886">
    <property type="component" value="Unassembled WGS sequence"/>
</dbReference>